<gene>
    <name evidence="16" type="ORF">CCR75_000700</name>
</gene>
<keyword evidence="8 13" id="KW-0418">Kinase</keyword>
<dbReference type="OrthoDB" id="1652964at2759"/>
<reference evidence="16 17" key="1">
    <citation type="journal article" date="2021" name="Genome Biol.">
        <title>AFLAP: assembly-free linkage analysis pipeline using k-mers from genome sequencing data.</title>
        <authorList>
            <person name="Fletcher K."/>
            <person name="Zhang L."/>
            <person name="Gil J."/>
            <person name="Han R."/>
            <person name="Cavanaugh K."/>
            <person name="Michelmore R."/>
        </authorList>
    </citation>
    <scope>NUCLEOTIDE SEQUENCE [LARGE SCALE GENOMIC DNA]</scope>
    <source>
        <strain evidence="16 17">SF5</strain>
    </source>
</reference>
<dbReference type="PANTHER" id="PTHR43290:SF2">
    <property type="entry name" value="MEVALONATE KINASE"/>
    <property type="match status" value="1"/>
</dbReference>
<keyword evidence="10" id="KW-0460">Magnesium</keyword>
<dbReference type="PANTHER" id="PTHR43290">
    <property type="entry name" value="MEVALONATE KINASE"/>
    <property type="match status" value="1"/>
</dbReference>
<evidence type="ECO:0000256" key="6">
    <source>
        <dbReference type="ARBA" id="ARBA00022679"/>
    </source>
</evidence>
<evidence type="ECO:0000256" key="9">
    <source>
        <dbReference type="ARBA" id="ARBA00022840"/>
    </source>
</evidence>
<dbReference type="Pfam" id="PF08544">
    <property type="entry name" value="GHMP_kinases_C"/>
    <property type="match status" value="1"/>
</dbReference>
<dbReference type="AlphaFoldDB" id="A0A976FEM2"/>
<dbReference type="GO" id="GO:0005829">
    <property type="term" value="C:cytosol"/>
    <property type="evidence" value="ECO:0007669"/>
    <property type="project" value="TreeGrafter"/>
</dbReference>
<evidence type="ECO:0000256" key="5">
    <source>
        <dbReference type="ARBA" id="ARBA00022516"/>
    </source>
</evidence>
<evidence type="ECO:0000256" key="7">
    <source>
        <dbReference type="ARBA" id="ARBA00022741"/>
    </source>
</evidence>
<evidence type="ECO:0000256" key="10">
    <source>
        <dbReference type="ARBA" id="ARBA00022842"/>
    </source>
</evidence>
<dbReference type="KEGG" id="blac:94344477"/>
<evidence type="ECO:0000256" key="2">
    <source>
        <dbReference type="ARBA" id="ARBA00006495"/>
    </source>
</evidence>
<comment type="pathway">
    <text evidence="12 13">Isoprenoid biosynthesis; isopentenyl diphosphate biosynthesis via mevalonate pathway; isopentenyl diphosphate from (R)-mevalonate: step 1/3.</text>
</comment>
<evidence type="ECO:0000313" key="16">
    <source>
        <dbReference type="EMBL" id="TDH65321.1"/>
    </source>
</evidence>
<dbReference type="GeneID" id="94344477"/>
<evidence type="ECO:0000259" key="15">
    <source>
        <dbReference type="Pfam" id="PF08544"/>
    </source>
</evidence>
<keyword evidence="13" id="KW-0752">Steroid biosynthesis</keyword>
<evidence type="ECO:0000256" key="13">
    <source>
        <dbReference type="RuleBase" id="RU363087"/>
    </source>
</evidence>
<dbReference type="EC" id="2.7.1.36" evidence="3 13"/>
<keyword evidence="13" id="KW-1207">Sterol metabolism</keyword>
<comment type="subcellular location">
    <subcellularLocation>
        <location evidence="1 13">Cytoplasm</location>
    </subcellularLocation>
</comment>
<dbReference type="InterPro" id="IPR006204">
    <property type="entry name" value="GHMP_kinase_N_dom"/>
</dbReference>
<dbReference type="PRINTS" id="PR00959">
    <property type="entry name" value="MEVGALKINASE"/>
</dbReference>
<keyword evidence="17" id="KW-1185">Reference proteome</keyword>
<evidence type="ECO:0000256" key="1">
    <source>
        <dbReference type="ARBA" id="ARBA00004496"/>
    </source>
</evidence>
<dbReference type="PROSITE" id="PS00627">
    <property type="entry name" value="GHMP_KINASES_ATP"/>
    <property type="match status" value="1"/>
</dbReference>
<dbReference type="InterPro" id="IPR006203">
    <property type="entry name" value="GHMP_knse_ATP-bd_CS"/>
</dbReference>
<evidence type="ECO:0000259" key="14">
    <source>
        <dbReference type="Pfam" id="PF00288"/>
    </source>
</evidence>
<feature type="domain" description="GHMP kinase C-terminal" evidence="15">
    <location>
        <begin position="298"/>
        <end position="348"/>
    </location>
</feature>
<proteinExistence type="inferred from homology"/>
<keyword evidence="5 13" id="KW-0444">Lipid biosynthesis</keyword>
<dbReference type="InterPro" id="IPR014721">
    <property type="entry name" value="Ribsml_uS5_D2-typ_fold_subgr"/>
</dbReference>
<name>A0A976FEM2_BRELC</name>
<sequence>MPEHPEIVRVSAPGKLLLFGEHAVVYGCPAIAAALSDMRIQVTITRNYVFVGAEPAISFLCRDIMSSHNKLPLQRTYSTSTLQKVVDGLEDEIHYVPIPSEKVMTRIESTLDKETLEDANAMRAVLFLCCALLRYSEYLSGTKGGLHVEIKSFGLPIGAGLGSSAAMSVALSGAFAELSESPRKHELEFINKYAFGAEVILHGSPSGADNTVSCYGGSLRIQTLPDFSFQRLQCSLHKFHFLLINTCVSRSTKDQIDKVRKLYEFDHERVQGQFHSIQQIVDKFVALSERRVLSEEVLGQLIERNQQNLVDFGVGHPQLDRVARICKRFNGATKLTGAGGGGCAVSLLPRSLSHKDLATLISQLEAKGFECFASSLSGPGLIRDLLT</sequence>
<dbReference type="Gene3D" id="3.30.230.10">
    <property type="match status" value="1"/>
</dbReference>
<dbReference type="Gene3D" id="3.30.70.890">
    <property type="entry name" value="GHMP kinase, C-terminal domain"/>
    <property type="match status" value="1"/>
</dbReference>
<dbReference type="EMBL" id="SHOA02000214">
    <property type="protein sequence ID" value="TDH65321.1"/>
    <property type="molecule type" value="Genomic_DNA"/>
</dbReference>
<evidence type="ECO:0000256" key="3">
    <source>
        <dbReference type="ARBA" id="ARBA00012103"/>
    </source>
</evidence>
<keyword evidence="13" id="KW-0756">Sterol biosynthesis</keyword>
<dbReference type="GO" id="GO:0005524">
    <property type="term" value="F:ATP binding"/>
    <property type="evidence" value="ECO:0007669"/>
    <property type="project" value="UniProtKB-KW"/>
</dbReference>
<evidence type="ECO:0000256" key="8">
    <source>
        <dbReference type="ARBA" id="ARBA00022777"/>
    </source>
</evidence>
<dbReference type="InterPro" id="IPR013750">
    <property type="entry name" value="GHMP_kinase_C_dom"/>
</dbReference>
<keyword evidence="11 13" id="KW-0443">Lipid metabolism</keyword>
<keyword evidence="4 13" id="KW-0963">Cytoplasm</keyword>
<dbReference type="InterPro" id="IPR036554">
    <property type="entry name" value="GHMP_kinase_C_sf"/>
</dbReference>
<dbReference type="Pfam" id="PF00288">
    <property type="entry name" value="GHMP_kinases_N"/>
    <property type="match status" value="1"/>
</dbReference>
<protein>
    <recommendedName>
        <fullName evidence="3 13">Mevalonate kinase</fullName>
        <shortName evidence="13">MK</shortName>
        <ecNumber evidence="3 13">2.7.1.36</ecNumber>
    </recommendedName>
</protein>
<comment type="similarity">
    <text evidence="2 13">Belongs to the GHMP kinase family. Mevalonate kinase subfamily.</text>
</comment>
<keyword evidence="7 13" id="KW-0547">Nucleotide-binding</keyword>
<dbReference type="InterPro" id="IPR020568">
    <property type="entry name" value="Ribosomal_Su5_D2-typ_SF"/>
</dbReference>
<evidence type="ECO:0000256" key="11">
    <source>
        <dbReference type="ARBA" id="ARBA00023098"/>
    </source>
</evidence>
<keyword evidence="6 13" id="KW-0808">Transferase</keyword>
<evidence type="ECO:0000256" key="12">
    <source>
        <dbReference type="ARBA" id="ARBA00029438"/>
    </source>
</evidence>
<dbReference type="GO" id="GO:0019287">
    <property type="term" value="P:isopentenyl diphosphate biosynthetic process, mevalonate pathway"/>
    <property type="evidence" value="ECO:0007669"/>
    <property type="project" value="TreeGrafter"/>
</dbReference>
<dbReference type="SUPFAM" id="SSF54211">
    <property type="entry name" value="Ribosomal protein S5 domain 2-like"/>
    <property type="match status" value="1"/>
</dbReference>
<feature type="domain" description="GHMP kinase N-terminal" evidence="14">
    <location>
        <begin position="131"/>
        <end position="217"/>
    </location>
</feature>
<accession>A0A976FEM2</accession>
<comment type="caution">
    <text evidence="16">The sequence shown here is derived from an EMBL/GenBank/DDBJ whole genome shotgun (WGS) entry which is preliminary data.</text>
</comment>
<evidence type="ECO:0000313" key="17">
    <source>
        <dbReference type="Proteomes" id="UP000294530"/>
    </source>
</evidence>
<dbReference type="GO" id="GO:0016126">
    <property type="term" value="P:sterol biosynthetic process"/>
    <property type="evidence" value="ECO:0007669"/>
    <property type="project" value="UniProtKB-KW"/>
</dbReference>
<dbReference type="GO" id="GO:0004496">
    <property type="term" value="F:mevalonate kinase activity"/>
    <property type="evidence" value="ECO:0007669"/>
    <property type="project" value="UniProtKB-EC"/>
</dbReference>
<dbReference type="InterPro" id="IPR006205">
    <property type="entry name" value="Mev_gal_kin"/>
</dbReference>
<evidence type="ECO:0000256" key="4">
    <source>
        <dbReference type="ARBA" id="ARBA00022490"/>
    </source>
</evidence>
<keyword evidence="13" id="KW-0753">Steroid metabolism</keyword>
<dbReference type="SUPFAM" id="SSF55060">
    <property type="entry name" value="GHMP Kinase, C-terminal domain"/>
    <property type="match status" value="1"/>
</dbReference>
<dbReference type="NCBIfam" id="TIGR00549">
    <property type="entry name" value="mevalon_kin"/>
    <property type="match status" value="1"/>
</dbReference>
<dbReference type="RefSeq" id="XP_067814820.1">
    <property type="nucleotide sequence ID" value="XM_067958806.1"/>
</dbReference>
<comment type="catalytic activity">
    <reaction evidence="13">
        <text>(R)-mevalonate + ATP = (R)-5-phosphomevalonate + ADP + H(+)</text>
        <dbReference type="Rhea" id="RHEA:17065"/>
        <dbReference type="ChEBI" id="CHEBI:15378"/>
        <dbReference type="ChEBI" id="CHEBI:30616"/>
        <dbReference type="ChEBI" id="CHEBI:36464"/>
        <dbReference type="ChEBI" id="CHEBI:58146"/>
        <dbReference type="ChEBI" id="CHEBI:456216"/>
        <dbReference type="EC" id="2.7.1.36"/>
    </reaction>
</comment>
<dbReference type="Proteomes" id="UP000294530">
    <property type="component" value="Unassembled WGS sequence"/>
</dbReference>
<keyword evidence="9 13" id="KW-0067">ATP-binding</keyword>
<organism evidence="16 17">
    <name type="scientific">Bremia lactucae</name>
    <name type="common">Lettuce downy mildew</name>
    <dbReference type="NCBI Taxonomy" id="4779"/>
    <lineage>
        <taxon>Eukaryota</taxon>
        <taxon>Sar</taxon>
        <taxon>Stramenopiles</taxon>
        <taxon>Oomycota</taxon>
        <taxon>Peronosporomycetes</taxon>
        <taxon>Peronosporales</taxon>
        <taxon>Peronosporaceae</taxon>
        <taxon>Bremia</taxon>
    </lineage>
</organism>